<dbReference type="EMBL" id="JAUIRO010000002">
    <property type="protein sequence ID" value="KAK0727948.1"/>
    <property type="molecule type" value="Genomic_DNA"/>
</dbReference>
<evidence type="ECO:0000256" key="1">
    <source>
        <dbReference type="SAM" id="MobiDB-lite"/>
    </source>
</evidence>
<keyword evidence="3" id="KW-1185">Reference proteome</keyword>
<feature type="compositionally biased region" description="Basic and acidic residues" evidence="1">
    <location>
        <begin position="28"/>
        <end position="39"/>
    </location>
</feature>
<feature type="region of interest" description="Disordered" evidence="1">
    <location>
        <begin position="28"/>
        <end position="56"/>
    </location>
</feature>
<proteinExistence type="predicted"/>
<dbReference type="AlphaFoldDB" id="A0AA40B5F3"/>
<comment type="caution">
    <text evidence="2">The sequence shown here is derived from an EMBL/GenBank/DDBJ whole genome shotgun (WGS) entry which is preliminary data.</text>
</comment>
<dbReference type="Proteomes" id="UP001172101">
    <property type="component" value="Unassembled WGS sequence"/>
</dbReference>
<reference evidence="2" key="1">
    <citation type="submission" date="2023-06" db="EMBL/GenBank/DDBJ databases">
        <title>Genome-scale phylogeny and comparative genomics of the fungal order Sordariales.</title>
        <authorList>
            <consortium name="Lawrence Berkeley National Laboratory"/>
            <person name="Hensen N."/>
            <person name="Bonometti L."/>
            <person name="Westerberg I."/>
            <person name="Brannstrom I.O."/>
            <person name="Guillou S."/>
            <person name="Cros-Aarteil S."/>
            <person name="Calhoun S."/>
            <person name="Haridas S."/>
            <person name="Kuo A."/>
            <person name="Mondo S."/>
            <person name="Pangilinan J."/>
            <person name="Riley R."/>
            <person name="LaButti K."/>
            <person name="Andreopoulos B."/>
            <person name="Lipzen A."/>
            <person name="Chen C."/>
            <person name="Yanf M."/>
            <person name="Daum C."/>
            <person name="Ng V."/>
            <person name="Clum A."/>
            <person name="Steindorff A."/>
            <person name="Ohm R."/>
            <person name="Martin F."/>
            <person name="Silar P."/>
            <person name="Natvig D."/>
            <person name="Lalanne C."/>
            <person name="Gautier V."/>
            <person name="Ament-velasquez S.L."/>
            <person name="Kruys A."/>
            <person name="Hutchinson M.I."/>
            <person name="Powell A.J."/>
            <person name="Barry K."/>
            <person name="Miller A.N."/>
            <person name="Grigoriev I.V."/>
            <person name="Debuchy R."/>
            <person name="Gladieux P."/>
            <person name="Thoren M.H."/>
            <person name="Johannesson H."/>
        </authorList>
    </citation>
    <scope>NUCLEOTIDE SEQUENCE</scope>
    <source>
        <strain evidence="2">SMH2392-1A</strain>
    </source>
</reference>
<evidence type="ECO:0000313" key="2">
    <source>
        <dbReference type="EMBL" id="KAK0727948.1"/>
    </source>
</evidence>
<protein>
    <submittedName>
        <fullName evidence="2">Uncharacterized protein</fullName>
    </submittedName>
</protein>
<accession>A0AA40B5F3</accession>
<organism evidence="2 3">
    <name type="scientific">Lasiosphaeria miniovina</name>
    <dbReference type="NCBI Taxonomy" id="1954250"/>
    <lineage>
        <taxon>Eukaryota</taxon>
        <taxon>Fungi</taxon>
        <taxon>Dikarya</taxon>
        <taxon>Ascomycota</taxon>
        <taxon>Pezizomycotina</taxon>
        <taxon>Sordariomycetes</taxon>
        <taxon>Sordariomycetidae</taxon>
        <taxon>Sordariales</taxon>
        <taxon>Lasiosphaeriaceae</taxon>
        <taxon>Lasiosphaeria</taxon>
    </lineage>
</organism>
<dbReference type="GeneID" id="85324608"/>
<sequence length="62" mass="6660">GACSVWCGLIRSVSWKELIRSVPGPEVRDHLRSGTRDMSRAPGVPRPQVSGPRASGTIVIGY</sequence>
<evidence type="ECO:0000313" key="3">
    <source>
        <dbReference type="Proteomes" id="UP001172101"/>
    </source>
</evidence>
<feature type="non-terminal residue" evidence="2">
    <location>
        <position position="62"/>
    </location>
</feature>
<feature type="non-terminal residue" evidence="2">
    <location>
        <position position="1"/>
    </location>
</feature>
<gene>
    <name evidence="2" type="ORF">B0T26DRAFT_696169</name>
</gene>
<dbReference type="RefSeq" id="XP_060300803.1">
    <property type="nucleotide sequence ID" value="XM_060441338.1"/>
</dbReference>
<name>A0AA40B5F3_9PEZI</name>